<keyword evidence="4" id="KW-1185">Reference proteome</keyword>
<evidence type="ECO:0000256" key="2">
    <source>
        <dbReference type="SAM" id="Phobius"/>
    </source>
</evidence>
<protein>
    <submittedName>
        <fullName evidence="3">Uncharacterized protein</fullName>
    </submittedName>
</protein>
<sequence>MCFSPPCNDVCPPCNDVCPPWSAWFNCNSSDCRAGIGTVSRKRVCFCDKVADSQSQVFQSKMGMCHETSACRTACAGQSVFAERLEEDDARSGSGAQPFPHWLTYFVIAFCIVILIVGLLLLCQFFHRLFSPKLRQQPSPGQPAALLRPAGLPTVTRALSDLSAFTNLMLQPQMAVVSSRVPFAATPGLSLDAAGATSRFNLSMLPVPGQLFNPAFRHDDGHDGVLPAGLPDYYALEVSSSDSLRGLPPSYEKVIEIMQQALPSADPRVPMHPESAVSAVGASSEADFAVPPTTDPLGRRADSTAGDICRCPVVTSCLEAVEAEVETPASGADGASWIPGPASTAGSAGRQNLALLPRRHPVL</sequence>
<keyword evidence="2" id="KW-0472">Membrane</keyword>
<gene>
    <name evidence="3" type="ORF">PXEA_LOCUS3448</name>
</gene>
<dbReference type="EMBL" id="CAAALY010007805">
    <property type="protein sequence ID" value="VEL10008.1"/>
    <property type="molecule type" value="Genomic_DNA"/>
</dbReference>
<accession>A0A448WES8</accession>
<comment type="caution">
    <text evidence="3">The sequence shown here is derived from an EMBL/GenBank/DDBJ whole genome shotgun (WGS) entry which is preliminary data.</text>
</comment>
<keyword evidence="2" id="KW-0812">Transmembrane</keyword>
<dbReference type="AlphaFoldDB" id="A0A448WES8"/>
<evidence type="ECO:0000313" key="4">
    <source>
        <dbReference type="Proteomes" id="UP000784294"/>
    </source>
</evidence>
<organism evidence="3 4">
    <name type="scientific">Protopolystoma xenopodis</name>
    <dbReference type="NCBI Taxonomy" id="117903"/>
    <lineage>
        <taxon>Eukaryota</taxon>
        <taxon>Metazoa</taxon>
        <taxon>Spiralia</taxon>
        <taxon>Lophotrochozoa</taxon>
        <taxon>Platyhelminthes</taxon>
        <taxon>Monogenea</taxon>
        <taxon>Polyopisthocotylea</taxon>
        <taxon>Polystomatidea</taxon>
        <taxon>Polystomatidae</taxon>
        <taxon>Protopolystoma</taxon>
    </lineage>
</organism>
<proteinExistence type="predicted"/>
<evidence type="ECO:0000313" key="3">
    <source>
        <dbReference type="EMBL" id="VEL10008.1"/>
    </source>
</evidence>
<feature type="compositionally biased region" description="Low complexity" evidence="1">
    <location>
        <begin position="277"/>
        <end position="286"/>
    </location>
</feature>
<name>A0A448WES8_9PLAT</name>
<keyword evidence="2" id="KW-1133">Transmembrane helix</keyword>
<evidence type="ECO:0000256" key="1">
    <source>
        <dbReference type="SAM" id="MobiDB-lite"/>
    </source>
</evidence>
<feature type="region of interest" description="Disordered" evidence="1">
    <location>
        <begin position="328"/>
        <end position="363"/>
    </location>
</feature>
<reference evidence="3" key="1">
    <citation type="submission" date="2018-11" db="EMBL/GenBank/DDBJ databases">
        <authorList>
            <consortium name="Pathogen Informatics"/>
        </authorList>
    </citation>
    <scope>NUCLEOTIDE SEQUENCE</scope>
</reference>
<feature type="region of interest" description="Disordered" evidence="1">
    <location>
        <begin position="277"/>
        <end position="301"/>
    </location>
</feature>
<feature type="transmembrane region" description="Helical" evidence="2">
    <location>
        <begin position="102"/>
        <end position="126"/>
    </location>
</feature>
<dbReference type="Proteomes" id="UP000784294">
    <property type="component" value="Unassembled WGS sequence"/>
</dbReference>